<protein>
    <recommendedName>
        <fullName evidence="3">Glycoside hydrolase family 31 TIM barrel domain-containing protein</fullName>
    </recommendedName>
</protein>
<keyword evidence="2" id="KW-0326">Glycosidase</keyword>
<proteinExistence type="inferred from homology"/>
<dbReference type="Gene3D" id="3.20.20.80">
    <property type="entry name" value="Glycosidases"/>
    <property type="match status" value="1"/>
</dbReference>
<dbReference type="EMBL" id="JBBPBK010000004">
    <property type="protein sequence ID" value="KAK9287377.1"/>
    <property type="molecule type" value="Genomic_DNA"/>
</dbReference>
<comment type="caution">
    <text evidence="4">The sequence shown here is derived from an EMBL/GenBank/DDBJ whole genome shotgun (WGS) entry which is preliminary data.</text>
</comment>
<dbReference type="Pfam" id="PF01055">
    <property type="entry name" value="Glyco_hydro_31_2nd"/>
    <property type="match status" value="1"/>
</dbReference>
<dbReference type="AlphaFoldDB" id="A0AAP0X245"/>
<evidence type="ECO:0000256" key="1">
    <source>
        <dbReference type="ARBA" id="ARBA00007806"/>
    </source>
</evidence>
<evidence type="ECO:0000256" key="2">
    <source>
        <dbReference type="RuleBase" id="RU361185"/>
    </source>
</evidence>
<dbReference type="GO" id="GO:0004553">
    <property type="term" value="F:hydrolase activity, hydrolyzing O-glycosyl compounds"/>
    <property type="evidence" value="ECO:0007669"/>
    <property type="project" value="InterPro"/>
</dbReference>
<reference evidence="4 5" key="1">
    <citation type="journal article" date="2024" name="Plant J.">
        <title>Genome sequences and population genomics reveal climatic adaptation and genomic divergence between two closely related sweetgum species.</title>
        <authorList>
            <person name="Xu W.Q."/>
            <person name="Ren C.Q."/>
            <person name="Zhang X.Y."/>
            <person name="Comes H.P."/>
            <person name="Liu X.H."/>
            <person name="Li Y.G."/>
            <person name="Kettle C.J."/>
            <person name="Jalonen R."/>
            <person name="Gaisberger H."/>
            <person name="Ma Y.Z."/>
            <person name="Qiu Y.X."/>
        </authorList>
    </citation>
    <scope>NUCLEOTIDE SEQUENCE [LARGE SCALE GENOMIC DNA]</scope>
    <source>
        <strain evidence="4">Hangzhou</strain>
    </source>
</reference>
<sequence>MPFFLNVALWHALFESNNIGQQEAVLKCQYGYKNISDLERVVSGYAKARIPFEVMWTDIDYMDGYKDFTLDPINFPLDQMKKFVSTLHQNGKKYVLILDPGM</sequence>
<dbReference type="InterPro" id="IPR017853">
    <property type="entry name" value="GH"/>
</dbReference>
<comment type="similarity">
    <text evidence="1 2">Belongs to the glycosyl hydrolase 31 family.</text>
</comment>
<keyword evidence="2" id="KW-0378">Hydrolase</keyword>
<accession>A0AAP0X245</accession>
<evidence type="ECO:0000259" key="3">
    <source>
        <dbReference type="Pfam" id="PF01055"/>
    </source>
</evidence>
<dbReference type="SUPFAM" id="SSF51445">
    <property type="entry name" value="(Trans)glycosidases"/>
    <property type="match status" value="1"/>
</dbReference>
<dbReference type="InterPro" id="IPR000322">
    <property type="entry name" value="Glyco_hydro_31_TIM"/>
</dbReference>
<keyword evidence="5" id="KW-1185">Reference proteome</keyword>
<dbReference type="PANTHER" id="PTHR22762:SF133">
    <property type="entry name" value="P-TYPE DOMAIN-CONTAINING PROTEIN"/>
    <property type="match status" value="1"/>
</dbReference>
<dbReference type="GO" id="GO:0005975">
    <property type="term" value="P:carbohydrate metabolic process"/>
    <property type="evidence" value="ECO:0007669"/>
    <property type="project" value="InterPro"/>
</dbReference>
<organism evidence="4 5">
    <name type="scientific">Liquidambar formosana</name>
    <name type="common">Formosan gum</name>
    <dbReference type="NCBI Taxonomy" id="63359"/>
    <lineage>
        <taxon>Eukaryota</taxon>
        <taxon>Viridiplantae</taxon>
        <taxon>Streptophyta</taxon>
        <taxon>Embryophyta</taxon>
        <taxon>Tracheophyta</taxon>
        <taxon>Spermatophyta</taxon>
        <taxon>Magnoliopsida</taxon>
        <taxon>eudicotyledons</taxon>
        <taxon>Gunneridae</taxon>
        <taxon>Pentapetalae</taxon>
        <taxon>Saxifragales</taxon>
        <taxon>Altingiaceae</taxon>
        <taxon>Liquidambar</taxon>
    </lineage>
</organism>
<evidence type="ECO:0000313" key="5">
    <source>
        <dbReference type="Proteomes" id="UP001415857"/>
    </source>
</evidence>
<name>A0AAP0X245_LIQFO</name>
<dbReference type="PANTHER" id="PTHR22762">
    <property type="entry name" value="ALPHA-GLUCOSIDASE"/>
    <property type="match status" value="1"/>
</dbReference>
<dbReference type="Proteomes" id="UP001415857">
    <property type="component" value="Unassembled WGS sequence"/>
</dbReference>
<feature type="domain" description="Glycoside hydrolase family 31 TIM barrel" evidence="3">
    <location>
        <begin position="27"/>
        <end position="102"/>
    </location>
</feature>
<evidence type="ECO:0000313" key="4">
    <source>
        <dbReference type="EMBL" id="KAK9287377.1"/>
    </source>
</evidence>
<gene>
    <name evidence="4" type="ORF">L1049_015795</name>
</gene>